<sequence length="151" mass="15019">MTVSHKLTAVAVVCGAVVAGVVVGLLLVAPSGSDPAASSSVTPEQRPGSSRPVPVDPDVSAVEVAGKAIAAAIVNHDATAFGKLTCVQQSSADLAELGRKWAAAGKVTATVPDPPSVSGDSASVTVHVEGAGGQKDTPFPLKKQDGKWCVK</sequence>
<protein>
    <submittedName>
        <fullName evidence="3">Conserved putative secreted protein</fullName>
    </submittedName>
</protein>
<evidence type="ECO:0000313" key="3">
    <source>
        <dbReference type="EMBL" id="AIG76882.1"/>
    </source>
</evidence>
<evidence type="ECO:0000313" key="4">
    <source>
        <dbReference type="Proteomes" id="UP000028492"/>
    </source>
</evidence>
<feature type="transmembrane region" description="Helical" evidence="2">
    <location>
        <begin position="7"/>
        <end position="29"/>
    </location>
</feature>
<evidence type="ECO:0000256" key="2">
    <source>
        <dbReference type="SAM" id="Phobius"/>
    </source>
</evidence>
<dbReference type="KEGG" id="aja:AJAP_20105"/>
<proteinExistence type="predicted"/>
<reference evidence="3 4" key="1">
    <citation type="journal article" date="2014" name="J. Biotechnol.">
        <title>Complete genome sequence of the actinobacterium Amycolatopsis japonica MG417-CF17(T) (=DSM 44213T) producing (S,S)-N,N'-ethylenediaminedisuccinic acid.</title>
        <authorList>
            <person name="Stegmann E."/>
            <person name="Albersmeier A."/>
            <person name="Spohn M."/>
            <person name="Gert H."/>
            <person name="Weber T."/>
            <person name="Wohlleben W."/>
            <person name="Kalinowski J."/>
            <person name="Ruckert C."/>
        </authorList>
    </citation>
    <scope>NUCLEOTIDE SEQUENCE [LARGE SCALE GENOMIC DNA]</scope>
    <source>
        <strain evidence="4">MG417-CF17 (DSM 44213)</strain>
    </source>
</reference>
<evidence type="ECO:0000256" key="1">
    <source>
        <dbReference type="SAM" id="MobiDB-lite"/>
    </source>
</evidence>
<organism evidence="3 4">
    <name type="scientific">Amycolatopsis japonica</name>
    <dbReference type="NCBI Taxonomy" id="208439"/>
    <lineage>
        <taxon>Bacteria</taxon>
        <taxon>Bacillati</taxon>
        <taxon>Actinomycetota</taxon>
        <taxon>Actinomycetes</taxon>
        <taxon>Pseudonocardiales</taxon>
        <taxon>Pseudonocardiaceae</taxon>
        <taxon>Amycolatopsis</taxon>
        <taxon>Amycolatopsis japonica group</taxon>
    </lineage>
</organism>
<keyword evidence="2" id="KW-0472">Membrane</keyword>
<name>A0A075URP6_9PSEU</name>
<feature type="region of interest" description="Disordered" evidence="1">
    <location>
        <begin position="32"/>
        <end position="57"/>
    </location>
</feature>
<accession>A0A075URP6</accession>
<dbReference type="RefSeq" id="WP_084098256.1">
    <property type="nucleotide sequence ID" value="NZ_CP008953.1"/>
</dbReference>
<keyword evidence="4" id="KW-1185">Reference proteome</keyword>
<gene>
    <name evidence="3" type="ORF">AJAP_20105</name>
</gene>
<dbReference type="HOGENOM" id="CLU_1745843_0_0_11"/>
<dbReference type="Proteomes" id="UP000028492">
    <property type="component" value="Chromosome"/>
</dbReference>
<dbReference type="AlphaFoldDB" id="A0A075URP6"/>
<dbReference type="EMBL" id="CP008953">
    <property type="protein sequence ID" value="AIG76882.1"/>
    <property type="molecule type" value="Genomic_DNA"/>
</dbReference>
<keyword evidence="2" id="KW-1133">Transmembrane helix</keyword>
<keyword evidence="2" id="KW-0812">Transmembrane</keyword>